<dbReference type="InterPro" id="IPR001638">
    <property type="entry name" value="Solute-binding_3/MltF_N"/>
</dbReference>
<feature type="signal peptide" evidence="2">
    <location>
        <begin position="1"/>
        <end position="20"/>
    </location>
</feature>
<feature type="domain" description="Solute-binding protein family 3/N-terminal" evidence="3">
    <location>
        <begin position="42"/>
        <end position="272"/>
    </location>
</feature>
<accession>A0A2T2XDD1</accession>
<name>A0A2T2XDD1_9FIRM</name>
<evidence type="ECO:0000313" key="4">
    <source>
        <dbReference type="EMBL" id="PSR32490.1"/>
    </source>
</evidence>
<protein>
    <recommendedName>
        <fullName evidence="3">Solute-binding protein family 3/N-terminal domain-containing protein</fullName>
    </recommendedName>
</protein>
<evidence type="ECO:0000313" key="5">
    <source>
        <dbReference type="Proteomes" id="UP000242972"/>
    </source>
</evidence>
<evidence type="ECO:0000259" key="3">
    <source>
        <dbReference type="SMART" id="SM00062"/>
    </source>
</evidence>
<keyword evidence="1 2" id="KW-0732">Signal</keyword>
<dbReference type="PANTHER" id="PTHR35936">
    <property type="entry name" value="MEMBRANE-BOUND LYTIC MUREIN TRANSGLYCOSYLASE F"/>
    <property type="match status" value="1"/>
</dbReference>
<reference evidence="4 5" key="1">
    <citation type="journal article" date="2014" name="BMC Genomics">
        <title>Comparison of environmental and isolate Sulfobacillus genomes reveals diverse carbon, sulfur, nitrogen, and hydrogen metabolisms.</title>
        <authorList>
            <person name="Justice N.B."/>
            <person name="Norman A."/>
            <person name="Brown C.T."/>
            <person name="Singh A."/>
            <person name="Thomas B.C."/>
            <person name="Banfield J.F."/>
        </authorList>
    </citation>
    <scope>NUCLEOTIDE SEQUENCE [LARGE SCALE GENOMIC DNA]</scope>
    <source>
        <strain evidence="4">AMDSBA4</strain>
    </source>
</reference>
<dbReference type="Pfam" id="PF00497">
    <property type="entry name" value="SBP_bac_3"/>
    <property type="match status" value="1"/>
</dbReference>
<dbReference type="SMART" id="SM00062">
    <property type="entry name" value="PBPb"/>
    <property type="match status" value="1"/>
</dbReference>
<proteinExistence type="predicted"/>
<evidence type="ECO:0000256" key="2">
    <source>
        <dbReference type="SAM" id="SignalP"/>
    </source>
</evidence>
<comment type="caution">
    <text evidence="4">The sequence shown here is derived from an EMBL/GenBank/DDBJ whole genome shotgun (WGS) entry which is preliminary data.</text>
</comment>
<organism evidence="4 5">
    <name type="scientific">Sulfobacillus benefaciens</name>
    <dbReference type="NCBI Taxonomy" id="453960"/>
    <lineage>
        <taxon>Bacteria</taxon>
        <taxon>Bacillati</taxon>
        <taxon>Bacillota</taxon>
        <taxon>Clostridia</taxon>
        <taxon>Eubacteriales</taxon>
        <taxon>Clostridiales Family XVII. Incertae Sedis</taxon>
        <taxon>Sulfobacillus</taxon>
    </lineage>
</organism>
<evidence type="ECO:0000256" key="1">
    <source>
        <dbReference type="ARBA" id="ARBA00022729"/>
    </source>
</evidence>
<dbReference type="Gene3D" id="3.40.190.10">
    <property type="entry name" value="Periplasmic binding protein-like II"/>
    <property type="match status" value="2"/>
</dbReference>
<dbReference type="CDD" id="cd13530">
    <property type="entry name" value="PBP2_peptides_like"/>
    <property type="match status" value="1"/>
</dbReference>
<gene>
    <name evidence="4" type="ORF">C7B46_14055</name>
</gene>
<dbReference type="Proteomes" id="UP000242972">
    <property type="component" value="Unassembled WGS sequence"/>
</dbReference>
<dbReference type="EMBL" id="PXYW01000039">
    <property type="protein sequence ID" value="PSR32490.1"/>
    <property type="molecule type" value="Genomic_DNA"/>
</dbReference>
<dbReference type="AlphaFoldDB" id="A0A2T2XDD1"/>
<dbReference type="SUPFAM" id="SSF53850">
    <property type="entry name" value="Periplasmic binding protein-like II"/>
    <property type="match status" value="1"/>
</dbReference>
<sequence length="287" mass="30214">MKTLGLGASVLMVLGVAALAGCGTATASGAPTLLSQIEQSHTLTIAESAYAPEDFQNPTTKQWTGYDVNILQGFAKTLGAHLKIDAMPFSASIAAVADKRADLTIDIYWTAARAKVISFSRPMLNYNDVVAVNSVHPAITSDTLRALTGQHIAVVVGSEEVNEADKIPQAQITQYGSIGESFLALSSGRVGADLQPDVDVSWAKKENPSLAIKILGPVPASIAPPIASLRGYYGVPKGAYSQSFLNKLNAYLKTIASNGQEQKILDKYGMTSPVFLAGIASAPNTYQ</sequence>
<dbReference type="PROSITE" id="PS51257">
    <property type="entry name" value="PROKAR_LIPOPROTEIN"/>
    <property type="match status" value="1"/>
</dbReference>
<dbReference type="PANTHER" id="PTHR35936:SF17">
    <property type="entry name" value="ARGININE-BINDING EXTRACELLULAR PROTEIN ARTP"/>
    <property type="match status" value="1"/>
</dbReference>
<feature type="chain" id="PRO_5038946330" description="Solute-binding protein family 3/N-terminal domain-containing protein" evidence="2">
    <location>
        <begin position="21"/>
        <end position="287"/>
    </location>
</feature>